<keyword evidence="13" id="KW-0812">Transmembrane</keyword>
<keyword evidence="8" id="KW-0067">ATP-binding</keyword>
<evidence type="ECO:0000256" key="3">
    <source>
        <dbReference type="ARBA" id="ARBA00012438"/>
    </source>
</evidence>
<feature type="transmembrane region" description="Helical" evidence="13">
    <location>
        <begin position="173"/>
        <end position="206"/>
    </location>
</feature>
<evidence type="ECO:0000256" key="5">
    <source>
        <dbReference type="ARBA" id="ARBA00022679"/>
    </source>
</evidence>
<dbReference type="Pfam" id="PF00512">
    <property type="entry name" value="HisKA"/>
    <property type="match status" value="1"/>
</dbReference>
<dbReference type="EMBL" id="WESC01000003">
    <property type="protein sequence ID" value="KAB7741513.1"/>
    <property type="molecule type" value="Genomic_DNA"/>
</dbReference>
<dbReference type="EC" id="2.7.13.3" evidence="3"/>
<evidence type="ECO:0000256" key="11">
    <source>
        <dbReference type="SAM" id="Coils"/>
    </source>
</evidence>
<dbReference type="CDD" id="cd00082">
    <property type="entry name" value="HisKA"/>
    <property type="match status" value="1"/>
</dbReference>
<evidence type="ECO:0000259" key="14">
    <source>
        <dbReference type="PROSITE" id="PS50109"/>
    </source>
</evidence>
<comment type="subcellular location">
    <subcellularLocation>
        <location evidence="2">Membrane</location>
    </subcellularLocation>
</comment>
<proteinExistence type="predicted"/>
<keyword evidence="7 15" id="KW-0418">Kinase</keyword>
<dbReference type="PANTHER" id="PTHR43711">
    <property type="entry name" value="TWO-COMPONENT HISTIDINE KINASE"/>
    <property type="match status" value="1"/>
</dbReference>
<dbReference type="Gene3D" id="1.10.287.130">
    <property type="match status" value="1"/>
</dbReference>
<keyword evidence="13" id="KW-1133">Transmembrane helix</keyword>
<evidence type="ECO:0000256" key="9">
    <source>
        <dbReference type="ARBA" id="ARBA00023012"/>
    </source>
</evidence>
<feature type="domain" description="Histidine kinase" evidence="14">
    <location>
        <begin position="286"/>
        <end position="507"/>
    </location>
</feature>
<evidence type="ECO:0000256" key="12">
    <source>
        <dbReference type="SAM" id="MobiDB-lite"/>
    </source>
</evidence>
<feature type="transmembrane region" description="Helical" evidence="13">
    <location>
        <begin position="218"/>
        <end position="235"/>
    </location>
</feature>
<keyword evidence="16" id="KW-1185">Reference proteome</keyword>
<evidence type="ECO:0000256" key="2">
    <source>
        <dbReference type="ARBA" id="ARBA00004370"/>
    </source>
</evidence>
<dbReference type="GO" id="GO:0000155">
    <property type="term" value="F:phosphorelay sensor kinase activity"/>
    <property type="evidence" value="ECO:0007669"/>
    <property type="project" value="InterPro"/>
</dbReference>
<evidence type="ECO:0000256" key="8">
    <source>
        <dbReference type="ARBA" id="ARBA00022840"/>
    </source>
</evidence>
<keyword evidence="5" id="KW-0808">Transferase</keyword>
<dbReference type="FunFam" id="1.10.287.130:FF:000038">
    <property type="entry name" value="Sensory transduction histidine kinase"/>
    <property type="match status" value="1"/>
</dbReference>
<dbReference type="RefSeq" id="WP_152214816.1">
    <property type="nucleotide sequence ID" value="NZ_WESC01000003.1"/>
</dbReference>
<feature type="region of interest" description="Disordered" evidence="12">
    <location>
        <begin position="494"/>
        <end position="533"/>
    </location>
</feature>
<keyword evidence="10 13" id="KW-0472">Membrane</keyword>
<organism evidence="15 16">
    <name type="scientific">Parvibaculum sedimenti</name>
    <dbReference type="NCBI Taxonomy" id="2608632"/>
    <lineage>
        <taxon>Bacteria</taxon>
        <taxon>Pseudomonadati</taxon>
        <taxon>Pseudomonadota</taxon>
        <taxon>Alphaproteobacteria</taxon>
        <taxon>Hyphomicrobiales</taxon>
        <taxon>Parvibaculaceae</taxon>
        <taxon>Parvibaculum</taxon>
    </lineage>
</organism>
<feature type="coiled-coil region" evidence="11">
    <location>
        <begin position="245"/>
        <end position="279"/>
    </location>
</feature>
<dbReference type="InterPro" id="IPR003594">
    <property type="entry name" value="HATPase_dom"/>
</dbReference>
<comment type="catalytic activity">
    <reaction evidence="1">
        <text>ATP + protein L-histidine = ADP + protein N-phospho-L-histidine.</text>
        <dbReference type="EC" id="2.7.13.3"/>
    </reaction>
</comment>
<dbReference type="Proteomes" id="UP000468901">
    <property type="component" value="Unassembled WGS sequence"/>
</dbReference>
<evidence type="ECO:0000256" key="6">
    <source>
        <dbReference type="ARBA" id="ARBA00022741"/>
    </source>
</evidence>
<dbReference type="SMART" id="SM00387">
    <property type="entry name" value="HATPase_c"/>
    <property type="match status" value="1"/>
</dbReference>
<dbReference type="PANTHER" id="PTHR43711:SF26">
    <property type="entry name" value="SENSOR HISTIDINE KINASE RCSC"/>
    <property type="match status" value="1"/>
</dbReference>
<dbReference type="SUPFAM" id="SSF55874">
    <property type="entry name" value="ATPase domain of HSP90 chaperone/DNA topoisomerase II/histidine kinase"/>
    <property type="match status" value="1"/>
</dbReference>
<dbReference type="InterPro" id="IPR003661">
    <property type="entry name" value="HisK_dim/P_dom"/>
</dbReference>
<protein>
    <recommendedName>
        <fullName evidence="3">histidine kinase</fullName>
        <ecNumber evidence="3">2.7.13.3</ecNumber>
    </recommendedName>
</protein>
<evidence type="ECO:0000313" key="15">
    <source>
        <dbReference type="EMBL" id="KAB7741513.1"/>
    </source>
</evidence>
<keyword evidence="4" id="KW-0597">Phosphoprotein</keyword>
<dbReference type="Pfam" id="PF02518">
    <property type="entry name" value="HATPase_c"/>
    <property type="match status" value="1"/>
</dbReference>
<dbReference type="SMART" id="SM00388">
    <property type="entry name" value="HisKA"/>
    <property type="match status" value="1"/>
</dbReference>
<dbReference type="InterPro" id="IPR005467">
    <property type="entry name" value="His_kinase_dom"/>
</dbReference>
<evidence type="ECO:0000256" key="10">
    <source>
        <dbReference type="ARBA" id="ARBA00023136"/>
    </source>
</evidence>
<evidence type="ECO:0000256" key="13">
    <source>
        <dbReference type="SAM" id="Phobius"/>
    </source>
</evidence>
<feature type="transmembrane region" description="Helical" evidence="13">
    <location>
        <begin position="101"/>
        <end position="121"/>
    </location>
</feature>
<reference evidence="15 16" key="1">
    <citation type="submission" date="2019-09" db="EMBL/GenBank/DDBJ databases">
        <title>Parvibaculum sedimenti sp. nov., isolated from sediment.</title>
        <authorList>
            <person name="Wang Y."/>
        </authorList>
    </citation>
    <scope>NUCLEOTIDE SEQUENCE [LARGE SCALE GENOMIC DNA]</scope>
    <source>
        <strain evidence="15 16">HXT-9</strain>
    </source>
</reference>
<dbReference type="Gene3D" id="3.30.565.10">
    <property type="entry name" value="Histidine kinase-like ATPase, C-terminal domain"/>
    <property type="match status" value="1"/>
</dbReference>
<feature type="compositionally biased region" description="Low complexity" evidence="12">
    <location>
        <begin position="499"/>
        <end position="510"/>
    </location>
</feature>
<dbReference type="GO" id="GO:0016020">
    <property type="term" value="C:membrane"/>
    <property type="evidence" value="ECO:0007669"/>
    <property type="project" value="UniProtKB-SubCell"/>
</dbReference>
<name>A0A6N6VJY2_9HYPH</name>
<evidence type="ECO:0000313" key="16">
    <source>
        <dbReference type="Proteomes" id="UP000468901"/>
    </source>
</evidence>
<accession>A0A6N6VJY2</accession>
<sequence>MTRKLSVIEGRLGMAWEDAPQGVGQKRRHTGDSTSRDGIGTQWGALISTLVRACHYHPARIAPEARLTQLRALAEPQISIPLVLPLMVATFGMSLGDDVAWWKIGAWLLVMLSLQAANYFNARAFLATHVEPDEAEHWAHRFELLTLAFSSVFASSLYFLWPAAHADHQTNLLAITTVALAPLTLISIVYFPVFCCTVMPIAAAIALRFIAYGEGIHLTFVVALGLFLALLVHLAKIVNNTMLRAANLQSDKNALIEQLFRAKRESDAARARAEEANRAKSSFLANMSHELRTPLNAIIGFSEVMATEIFGAHAKPIYKEYSNDINQSGQHLLGLINDILDLSRIEAGRFEIVEEEVDIIYLARDCRRLLDIRAQAQRVNVVEEFDDNLPVLRADARAMRQTWINLLTNAIKFSPPNTTVRMIARLDPSGDLRFGVHDEGPGIAGSEIDKVMEAFAQGAAGIAQPGKGSGLGLSIVKGLLGAHGGRFELRSTLGQGTQAERAAPADAAGAPRHRLIGRDSQPDPQIRSKKKRP</sequence>
<dbReference type="AlphaFoldDB" id="A0A6N6VJY2"/>
<evidence type="ECO:0000256" key="7">
    <source>
        <dbReference type="ARBA" id="ARBA00022777"/>
    </source>
</evidence>
<dbReference type="CDD" id="cd00075">
    <property type="entry name" value="HATPase"/>
    <property type="match status" value="1"/>
</dbReference>
<comment type="caution">
    <text evidence="15">The sequence shown here is derived from an EMBL/GenBank/DDBJ whole genome shotgun (WGS) entry which is preliminary data.</text>
</comment>
<dbReference type="GO" id="GO:0005524">
    <property type="term" value="F:ATP binding"/>
    <property type="evidence" value="ECO:0007669"/>
    <property type="project" value="UniProtKB-KW"/>
</dbReference>
<dbReference type="PRINTS" id="PR00344">
    <property type="entry name" value="BCTRLSENSOR"/>
</dbReference>
<dbReference type="SUPFAM" id="SSF47384">
    <property type="entry name" value="Homodimeric domain of signal transducing histidine kinase"/>
    <property type="match status" value="1"/>
</dbReference>
<evidence type="ECO:0000256" key="1">
    <source>
        <dbReference type="ARBA" id="ARBA00000085"/>
    </source>
</evidence>
<keyword evidence="9" id="KW-0902">Two-component regulatory system</keyword>
<dbReference type="PROSITE" id="PS50109">
    <property type="entry name" value="HIS_KIN"/>
    <property type="match status" value="1"/>
</dbReference>
<dbReference type="InterPro" id="IPR036890">
    <property type="entry name" value="HATPase_C_sf"/>
</dbReference>
<feature type="transmembrane region" description="Helical" evidence="13">
    <location>
        <begin position="78"/>
        <end position="95"/>
    </location>
</feature>
<feature type="transmembrane region" description="Helical" evidence="13">
    <location>
        <begin position="142"/>
        <end position="161"/>
    </location>
</feature>
<keyword evidence="6" id="KW-0547">Nucleotide-binding</keyword>
<keyword evidence="11" id="KW-0175">Coiled coil</keyword>
<gene>
    <name evidence="15" type="ORF">F2P47_03645</name>
</gene>
<dbReference type="InterPro" id="IPR004358">
    <property type="entry name" value="Sig_transdc_His_kin-like_C"/>
</dbReference>
<dbReference type="InterPro" id="IPR036097">
    <property type="entry name" value="HisK_dim/P_sf"/>
</dbReference>
<dbReference type="InterPro" id="IPR050736">
    <property type="entry name" value="Sensor_HK_Regulatory"/>
</dbReference>
<evidence type="ECO:0000256" key="4">
    <source>
        <dbReference type="ARBA" id="ARBA00022553"/>
    </source>
</evidence>